<keyword evidence="4" id="KW-1133">Transmembrane helix</keyword>
<keyword evidence="2" id="KW-0238">DNA-binding</keyword>
<dbReference type="PROSITE" id="PS01124">
    <property type="entry name" value="HTH_ARAC_FAMILY_2"/>
    <property type="match status" value="1"/>
</dbReference>
<dbReference type="Proteomes" id="UP000618579">
    <property type="component" value="Unassembled WGS sequence"/>
</dbReference>
<dbReference type="PRINTS" id="PR00032">
    <property type="entry name" value="HTHARAC"/>
</dbReference>
<keyword evidence="7" id="KW-1185">Reference proteome</keyword>
<keyword evidence="4" id="KW-0812">Transmembrane</keyword>
<evidence type="ECO:0000256" key="3">
    <source>
        <dbReference type="ARBA" id="ARBA00023163"/>
    </source>
</evidence>
<evidence type="ECO:0000259" key="5">
    <source>
        <dbReference type="PROSITE" id="PS01124"/>
    </source>
</evidence>
<dbReference type="EMBL" id="WHNZ01000046">
    <property type="protein sequence ID" value="NOV02802.1"/>
    <property type="molecule type" value="Genomic_DNA"/>
</dbReference>
<dbReference type="Gene3D" id="1.10.10.60">
    <property type="entry name" value="Homeodomain-like"/>
    <property type="match status" value="2"/>
</dbReference>
<feature type="transmembrane region" description="Helical" evidence="4">
    <location>
        <begin position="291"/>
        <end position="316"/>
    </location>
</feature>
<dbReference type="RefSeq" id="WP_171685632.1">
    <property type="nucleotide sequence ID" value="NZ_WHNZ01000046.1"/>
</dbReference>
<dbReference type="SUPFAM" id="SSF46689">
    <property type="entry name" value="Homeodomain-like"/>
    <property type="match status" value="1"/>
</dbReference>
<evidence type="ECO:0000256" key="2">
    <source>
        <dbReference type="ARBA" id="ARBA00023125"/>
    </source>
</evidence>
<name>A0ABX1ZRW5_9BACL</name>
<evidence type="ECO:0000256" key="1">
    <source>
        <dbReference type="ARBA" id="ARBA00023015"/>
    </source>
</evidence>
<organism evidence="6 7">
    <name type="scientific">Paenibacillus planticolens</name>
    <dbReference type="NCBI Taxonomy" id="2654976"/>
    <lineage>
        <taxon>Bacteria</taxon>
        <taxon>Bacillati</taxon>
        <taxon>Bacillota</taxon>
        <taxon>Bacilli</taxon>
        <taxon>Bacillales</taxon>
        <taxon>Paenibacillaceae</taxon>
        <taxon>Paenibacillus</taxon>
    </lineage>
</organism>
<reference evidence="6 7" key="1">
    <citation type="submission" date="2019-10" db="EMBL/GenBank/DDBJ databases">
        <title>Description of Paenibacillus pedi sp. nov.</title>
        <authorList>
            <person name="Carlier A."/>
            <person name="Qi S."/>
        </authorList>
    </citation>
    <scope>NUCLEOTIDE SEQUENCE [LARGE SCALE GENOMIC DNA]</scope>
    <source>
        <strain evidence="6 7">LMG 31457</strain>
    </source>
</reference>
<dbReference type="PANTHER" id="PTHR43280">
    <property type="entry name" value="ARAC-FAMILY TRANSCRIPTIONAL REGULATOR"/>
    <property type="match status" value="1"/>
</dbReference>
<feature type="transmembrane region" description="Helical" evidence="4">
    <location>
        <begin position="12"/>
        <end position="37"/>
    </location>
</feature>
<proteinExistence type="predicted"/>
<dbReference type="Pfam" id="PF12833">
    <property type="entry name" value="HTH_18"/>
    <property type="match status" value="1"/>
</dbReference>
<evidence type="ECO:0000313" key="6">
    <source>
        <dbReference type="EMBL" id="NOV02802.1"/>
    </source>
</evidence>
<gene>
    <name evidence="6" type="ORF">GC097_22625</name>
</gene>
<dbReference type="InterPro" id="IPR009057">
    <property type="entry name" value="Homeodomain-like_sf"/>
</dbReference>
<feature type="domain" description="HTH araC/xylS-type" evidence="5">
    <location>
        <begin position="661"/>
        <end position="760"/>
    </location>
</feature>
<protein>
    <submittedName>
        <fullName evidence="6">Helix-turn-helix domain-containing protein</fullName>
    </submittedName>
</protein>
<dbReference type="InterPro" id="IPR020449">
    <property type="entry name" value="Tscrpt_reg_AraC-type_HTH"/>
</dbReference>
<evidence type="ECO:0000313" key="7">
    <source>
        <dbReference type="Proteomes" id="UP000618579"/>
    </source>
</evidence>
<comment type="caution">
    <text evidence="6">The sequence shown here is derived from an EMBL/GenBank/DDBJ whole genome shotgun (WGS) entry which is preliminary data.</text>
</comment>
<dbReference type="SMART" id="SM00342">
    <property type="entry name" value="HTH_ARAC"/>
    <property type="match status" value="1"/>
</dbReference>
<evidence type="ECO:0000256" key="4">
    <source>
        <dbReference type="SAM" id="Phobius"/>
    </source>
</evidence>
<sequence length="765" mass="88064">MNFIRLYKSRKYLLKLLLSITVLMVAFLSVSTTLLFYNSDKTMLQMQQQAELKVLSQIKYNIDYMHDTVKNIAVSTFFDPDVVYLSNINVMDMGELAQKLNRLEKTVSNSSFLQNITIYNAKTGCYYSTLSSLNCQDDGMNGVIDEYIHSQKNIPVLTFVPLYTNKMPFPSLAMFIYDNVSESKLVVTIKPSWLFDNLANMNKTSEGIRGSIFITDKSGIPLMAEQQSDVASIESIIREKVSAGITQDYLVHGSGNAKSILSFMSSNKNDWVIASDQPYKIVWGKLSKMRVISFAIIIVFLILSIAGSLLIAYRLYRPIENLLNQVTGIRRKETDDRSKLDELKVISTAYQDAMHQLVKHESEEHTNRDAQKTYALRRLISDASLPTQEEMEQVNWDMDFNQGLRVCVLLMDDFAEFESKTSDGEKRLYKFAIANITKELISKSANCEVVPMGNDHFVLLISDGNRSHSDDMTTLTHTLKELQQTILQYYSLSITVSIGEKVDRYQQISQQYGHVLDNSNYRMIFGKGSIITPDLVGHNNDNITFQFPIDAVKKITEALKSGQEKDFQEHLDQLFQHMKVMHYNNIMYAILHLLALVENIVREMNSRTVRQVSLDFKRYVQDTMKQETLEPIYHVFLDIFKAIQKQRTQDVKEQSNQILTDTIKEMIEEQYKDLNLSMQSIAAAMKLSSAHVSKQFRLHESVSISEYINDVRLGKALQLLETKDYSITRIMEMVGYNNESYFFKLFKKKFGITPKEYRFKTVVQE</sequence>
<keyword evidence="3" id="KW-0804">Transcription</keyword>
<accession>A0ABX1ZRW5</accession>
<dbReference type="PANTHER" id="PTHR43280:SF28">
    <property type="entry name" value="HTH-TYPE TRANSCRIPTIONAL ACTIVATOR RHAS"/>
    <property type="match status" value="1"/>
</dbReference>
<dbReference type="InterPro" id="IPR018060">
    <property type="entry name" value="HTH_AraC"/>
</dbReference>
<keyword evidence="4" id="KW-0472">Membrane</keyword>
<keyword evidence="1" id="KW-0805">Transcription regulation</keyword>